<dbReference type="InterPro" id="IPR004358">
    <property type="entry name" value="Sig_transdc_His_kin-like_C"/>
</dbReference>
<evidence type="ECO:0000256" key="3">
    <source>
        <dbReference type="ARBA" id="ARBA00022553"/>
    </source>
</evidence>
<dbReference type="OrthoDB" id="5483366at2"/>
<dbReference type="InterPro" id="IPR036890">
    <property type="entry name" value="HATPase_C_sf"/>
</dbReference>
<dbReference type="Gene3D" id="3.30.565.10">
    <property type="entry name" value="Histidine kinase-like ATPase, C-terminal domain"/>
    <property type="match status" value="1"/>
</dbReference>
<evidence type="ECO:0000256" key="4">
    <source>
        <dbReference type="ARBA" id="ARBA00022679"/>
    </source>
</evidence>
<dbReference type="GO" id="GO:0030295">
    <property type="term" value="F:protein kinase activator activity"/>
    <property type="evidence" value="ECO:0007669"/>
    <property type="project" value="TreeGrafter"/>
</dbReference>
<dbReference type="PANTHER" id="PTHR42878:SF13">
    <property type="entry name" value="HISTIDINE KINASE"/>
    <property type="match status" value="1"/>
</dbReference>
<keyword evidence="7" id="KW-0175">Coiled coil</keyword>
<dbReference type="InterPro" id="IPR035965">
    <property type="entry name" value="PAS-like_dom_sf"/>
</dbReference>
<dbReference type="GO" id="GO:0000156">
    <property type="term" value="F:phosphorelay response regulator activity"/>
    <property type="evidence" value="ECO:0007669"/>
    <property type="project" value="TreeGrafter"/>
</dbReference>
<keyword evidence="6" id="KW-0472">Membrane</keyword>
<feature type="coiled-coil region" evidence="7">
    <location>
        <begin position="97"/>
        <end position="124"/>
    </location>
</feature>
<dbReference type="InterPro" id="IPR036097">
    <property type="entry name" value="HisK_dim/P_sf"/>
</dbReference>
<dbReference type="InterPro" id="IPR003661">
    <property type="entry name" value="HisK_dim/P_dom"/>
</dbReference>
<gene>
    <name evidence="11" type="ORF">SAMN05444354_103115</name>
</gene>
<keyword evidence="4" id="KW-0808">Transferase</keyword>
<comment type="catalytic activity">
    <reaction evidence="1">
        <text>ATP + protein L-histidine = ADP + protein N-phospho-L-histidine.</text>
        <dbReference type="EC" id="2.7.13.3"/>
    </reaction>
</comment>
<dbReference type="PRINTS" id="PR00344">
    <property type="entry name" value="BCTRLSENSOR"/>
</dbReference>
<dbReference type="CDD" id="cd00075">
    <property type="entry name" value="HATPase"/>
    <property type="match status" value="1"/>
</dbReference>
<keyword evidence="12" id="KW-1185">Reference proteome</keyword>
<dbReference type="SUPFAM" id="SSF47384">
    <property type="entry name" value="Homodimeric domain of signal transducing histidine kinase"/>
    <property type="match status" value="1"/>
</dbReference>
<dbReference type="SMART" id="SM00091">
    <property type="entry name" value="PAS"/>
    <property type="match status" value="2"/>
</dbReference>
<dbReference type="GO" id="GO:0000155">
    <property type="term" value="F:phosphorelay sensor kinase activity"/>
    <property type="evidence" value="ECO:0007669"/>
    <property type="project" value="InterPro"/>
</dbReference>
<sequence>MDGLAQLLSTRREDLLQRIASKAPPARLLEALPALLDRLQTALESPAEAPGEEALPDLADVDAGPLRAGLSLVRECSLDLWEETGGTADFPTLRRFHRFLDQALEQTQTEAEAATARRVQVESQVLLDTMLATAPVGLCFVSPEMRFVHLNHTIAAFNGVSVEETVGRTLREVVPQMASDLEPLYRQVLETGEPVLDLEMSGTTPGLDGEQGFWLVSCYPVKDAQGHTFLMGSVVVDLTERKRSADAVARDAAKLEAILQSIPDAVYVGDARNIKHANARARELLGEDLEGVAPQELGRRLTCRAPDTGEAILPSDEPFTRALAGEAFTRELVLCHARTGKDLWMRIAAAPVRMGERIVSAVVVATDLTEHQQRESELRRAAEFRERFLGIVSHDLRNPLNAISLSAGALVREEGLSARAQKTAGRIVHSTERMGRMIGELLDFTRGRLGGGIPITRRPGDLRPLCRHVLDELRVARPDREVRLKGDGQFQGEWDGDRLAQLVGNLAKNALDYSPEDTPVTVSLHDEGHRVRLEVHNHGEPIPAEILPVLFEPFRRGVKAEDSKPSGLGLGLFIARQIALAHGGTLEVRSTREEGTRFIVSLPRALPAT</sequence>
<evidence type="ECO:0000256" key="6">
    <source>
        <dbReference type="ARBA" id="ARBA00023136"/>
    </source>
</evidence>
<dbReference type="NCBIfam" id="TIGR00229">
    <property type="entry name" value="sensory_box"/>
    <property type="match status" value="2"/>
</dbReference>
<dbReference type="AlphaFoldDB" id="A0A1H7L3W5"/>
<dbReference type="CDD" id="cd00082">
    <property type="entry name" value="HisKA"/>
    <property type="match status" value="1"/>
</dbReference>
<dbReference type="EMBL" id="FOAP01000003">
    <property type="protein sequence ID" value="SEK93719.1"/>
    <property type="molecule type" value="Genomic_DNA"/>
</dbReference>
<dbReference type="InterPro" id="IPR013656">
    <property type="entry name" value="PAS_4"/>
</dbReference>
<evidence type="ECO:0000256" key="5">
    <source>
        <dbReference type="ARBA" id="ARBA00022777"/>
    </source>
</evidence>
<dbReference type="PROSITE" id="PS50109">
    <property type="entry name" value="HIS_KIN"/>
    <property type="match status" value="1"/>
</dbReference>
<dbReference type="RefSeq" id="WP_083423078.1">
    <property type="nucleotide sequence ID" value="NZ_FOAP01000003.1"/>
</dbReference>
<dbReference type="InterPro" id="IPR005467">
    <property type="entry name" value="His_kinase_dom"/>
</dbReference>
<evidence type="ECO:0000256" key="2">
    <source>
        <dbReference type="ARBA" id="ARBA00012438"/>
    </source>
</evidence>
<feature type="domain" description="PAS" evidence="9">
    <location>
        <begin position="123"/>
        <end position="192"/>
    </location>
</feature>
<evidence type="ECO:0000259" key="10">
    <source>
        <dbReference type="PROSITE" id="PS50113"/>
    </source>
</evidence>
<feature type="domain" description="PAC" evidence="10">
    <location>
        <begin position="328"/>
        <end position="380"/>
    </location>
</feature>
<dbReference type="Pfam" id="PF08448">
    <property type="entry name" value="PAS_4"/>
    <property type="match status" value="1"/>
</dbReference>
<feature type="domain" description="PAC" evidence="10">
    <location>
        <begin position="196"/>
        <end position="250"/>
    </location>
</feature>
<dbReference type="PROSITE" id="PS50113">
    <property type="entry name" value="PAC"/>
    <property type="match status" value="2"/>
</dbReference>
<organism evidence="11 12">
    <name type="scientific">Stigmatella aurantiaca</name>
    <dbReference type="NCBI Taxonomy" id="41"/>
    <lineage>
        <taxon>Bacteria</taxon>
        <taxon>Pseudomonadati</taxon>
        <taxon>Myxococcota</taxon>
        <taxon>Myxococcia</taxon>
        <taxon>Myxococcales</taxon>
        <taxon>Cystobacterineae</taxon>
        <taxon>Archangiaceae</taxon>
        <taxon>Stigmatella</taxon>
    </lineage>
</organism>
<feature type="domain" description="Histidine kinase" evidence="8">
    <location>
        <begin position="391"/>
        <end position="606"/>
    </location>
</feature>
<evidence type="ECO:0000256" key="7">
    <source>
        <dbReference type="SAM" id="Coils"/>
    </source>
</evidence>
<keyword evidence="3" id="KW-0597">Phosphoprotein</keyword>
<dbReference type="Gene3D" id="3.30.450.20">
    <property type="entry name" value="PAS domain"/>
    <property type="match status" value="2"/>
</dbReference>
<proteinExistence type="predicted"/>
<dbReference type="Pfam" id="PF13188">
    <property type="entry name" value="PAS_8"/>
    <property type="match status" value="1"/>
</dbReference>
<dbReference type="PANTHER" id="PTHR42878">
    <property type="entry name" value="TWO-COMPONENT HISTIDINE KINASE"/>
    <property type="match status" value="1"/>
</dbReference>
<evidence type="ECO:0000313" key="11">
    <source>
        <dbReference type="EMBL" id="SEK93719.1"/>
    </source>
</evidence>
<dbReference type="EC" id="2.7.13.3" evidence="2"/>
<dbReference type="Pfam" id="PF02518">
    <property type="entry name" value="HATPase_c"/>
    <property type="match status" value="1"/>
</dbReference>
<accession>A0A1H7L3W5</accession>
<evidence type="ECO:0000313" key="12">
    <source>
        <dbReference type="Proteomes" id="UP000182719"/>
    </source>
</evidence>
<dbReference type="InterPro" id="IPR003594">
    <property type="entry name" value="HATPase_dom"/>
</dbReference>
<name>A0A1H7L3W5_STIAU</name>
<keyword evidence="5" id="KW-0418">Kinase</keyword>
<dbReference type="PROSITE" id="PS50112">
    <property type="entry name" value="PAS"/>
    <property type="match status" value="1"/>
</dbReference>
<dbReference type="SMART" id="SM00387">
    <property type="entry name" value="HATPase_c"/>
    <property type="match status" value="1"/>
</dbReference>
<dbReference type="SUPFAM" id="SSF55785">
    <property type="entry name" value="PYP-like sensor domain (PAS domain)"/>
    <property type="match status" value="2"/>
</dbReference>
<dbReference type="SMART" id="SM00388">
    <property type="entry name" value="HisKA"/>
    <property type="match status" value="1"/>
</dbReference>
<dbReference type="GO" id="GO:0016020">
    <property type="term" value="C:membrane"/>
    <property type="evidence" value="ECO:0007669"/>
    <property type="project" value="UniProtKB-SubCell"/>
</dbReference>
<evidence type="ECO:0000259" key="9">
    <source>
        <dbReference type="PROSITE" id="PS50112"/>
    </source>
</evidence>
<dbReference type="GO" id="GO:0007234">
    <property type="term" value="P:osmosensory signaling via phosphorelay pathway"/>
    <property type="evidence" value="ECO:0007669"/>
    <property type="project" value="TreeGrafter"/>
</dbReference>
<protein>
    <recommendedName>
        <fullName evidence="2">histidine kinase</fullName>
        <ecNumber evidence="2">2.7.13.3</ecNumber>
    </recommendedName>
</protein>
<reference evidence="12" key="1">
    <citation type="submission" date="2016-10" db="EMBL/GenBank/DDBJ databases">
        <authorList>
            <person name="Varghese N."/>
            <person name="Submissions S."/>
        </authorList>
    </citation>
    <scope>NUCLEOTIDE SEQUENCE [LARGE SCALE GENOMIC DNA]</scope>
    <source>
        <strain evidence="12">DSM 17044</strain>
    </source>
</reference>
<dbReference type="SUPFAM" id="SSF55874">
    <property type="entry name" value="ATPase domain of HSP90 chaperone/DNA topoisomerase II/histidine kinase"/>
    <property type="match status" value="1"/>
</dbReference>
<evidence type="ECO:0000259" key="8">
    <source>
        <dbReference type="PROSITE" id="PS50109"/>
    </source>
</evidence>
<evidence type="ECO:0000256" key="1">
    <source>
        <dbReference type="ARBA" id="ARBA00000085"/>
    </source>
</evidence>
<dbReference type="InterPro" id="IPR050351">
    <property type="entry name" value="BphY/WalK/GraS-like"/>
</dbReference>
<dbReference type="InterPro" id="IPR000700">
    <property type="entry name" value="PAS-assoc_C"/>
</dbReference>
<dbReference type="Gene3D" id="1.10.287.130">
    <property type="match status" value="1"/>
</dbReference>
<dbReference type="InterPro" id="IPR000014">
    <property type="entry name" value="PAS"/>
</dbReference>
<dbReference type="Proteomes" id="UP000182719">
    <property type="component" value="Unassembled WGS sequence"/>
</dbReference>
<dbReference type="Pfam" id="PF00512">
    <property type="entry name" value="HisKA"/>
    <property type="match status" value="1"/>
</dbReference>